<dbReference type="Proteomes" id="UP000000784">
    <property type="component" value="Chromosome"/>
</dbReference>
<reference evidence="4" key="2">
    <citation type="submission" date="2007-11" db="EMBL/GenBank/DDBJ databases">
        <title>Complete sequence of Delftia acidovorans DSM 14801 / SPH-1.</title>
        <authorList>
            <person name="Copeland A."/>
            <person name="Lucas S."/>
            <person name="Lapidus A."/>
            <person name="Barry K."/>
            <person name="Glavina del Rio T."/>
            <person name="Dalin E."/>
            <person name="Tice H."/>
            <person name="Pitluck S."/>
            <person name="Lowry S."/>
            <person name="Clum A."/>
            <person name="Schmutz J."/>
            <person name="Larimer F."/>
            <person name="Land M."/>
            <person name="Hauser L."/>
            <person name="Kyrpides N."/>
            <person name="Kim E."/>
            <person name="Schleheck D."/>
            <person name="Richardson P."/>
        </authorList>
    </citation>
    <scope>NUCLEOTIDE SEQUENCE [LARGE SCALE GENOMIC DNA]</scope>
    <source>
        <strain evidence="4">DSM 14801 / SPH-1</strain>
    </source>
</reference>
<dbReference type="eggNOG" id="COG5591">
    <property type="taxonomic scope" value="Bacteria"/>
</dbReference>
<name>A9BN31_DELAS</name>
<reference evidence="3 4" key="1">
    <citation type="journal article" date="2004" name="Appl. Environ. Microbiol.">
        <title>Mineralization of individual congeners of linear alkylbenzenesulfonate by defined pairs of heterotrophic bacteria.</title>
        <authorList>
            <person name="Schleheck D."/>
            <person name="Knepper T.P."/>
            <person name="Fischer K."/>
            <person name="Cook A.M."/>
        </authorList>
    </citation>
    <scope>NUCLEOTIDE SEQUENCE [LARGE SCALE GENOMIC DNA]</scope>
    <source>
        <strain evidence="4">DSM 14801 / SPH-1</strain>
    </source>
</reference>
<protein>
    <recommendedName>
        <fullName evidence="2">PepSY domain-containing protein</fullName>
    </recommendedName>
</protein>
<accession>A9BN31</accession>
<proteinExistence type="predicted"/>
<dbReference type="KEGG" id="dac:Daci_5097"/>
<dbReference type="HOGENOM" id="CLU_129194_0_0_4"/>
<organism evidence="3 4">
    <name type="scientific">Delftia acidovorans (strain DSM 14801 / SPH-1)</name>
    <dbReference type="NCBI Taxonomy" id="398578"/>
    <lineage>
        <taxon>Bacteria</taxon>
        <taxon>Pseudomonadati</taxon>
        <taxon>Pseudomonadota</taxon>
        <taxon>Betaproteobacteria</taxon>
        <taxon>Burkholderiales</taxon>
        <taxon>Comamonadaceae</taxon>
        <taxon>Delftia</taxon>
    </lineage>
</organism>
<dbReference type="InterPro" id="IPR025711">
    <property type="entry name" value="PepSY"/>
</dbReference>
<gene>
    <name evidence="3" type="ordered locus">Daci_5097</name>
</gene>
<evidence type="ECO:0000256" key="1">
    <source>
        <dbReference type="SAM" id="MobiDB-lite"/>
    </source>
</evidence>
<keyword evidence="4" id="KW-1185">Reference proteome</keyword>
<dbReference type="Pfam" id="PF13670">
    <property type="entry name" value="PepSY_2"/>
    <property type="match status" value="1"/>
</dbReference>
<feature type="region of interest" description="Disordered" evidence="1">
    <location>
        <begin position="14"/>
        <end position="51"/>
    </location>
</feature>
<dbReference type="EMBL" id="CP000884">
    <property type="protein sequence ID" value="ABX37726.1"/>
    <property type="molecule type" value="Genomic_DNA"/>
</dbReference>
<dbReference type="STRING" id="398578.Daci_5097"/>
<evidence type="ECO:0000313" key="3">
    <source>
        <dbReference type="EMBL" id="ABX37726.1"/>
    </source>
</evidence>
<feature type="domain" description="PepSY" evidence="2">
    <location>
        <begin position="122"/>
        <end position="173"/>
    </location>
</feature>
<sequence>MACIEQWQHAVAIQRKRRRSSRQMRPFQMHRQPNRRPNRRPSRRPSHAKENLMPSIRQLISRAARHGLTGLGIVLIATAGLAAQVQAQAAATGGPSVTVQAGEAVATTVASVRGAFQGPGLSIREIFERMEVLGYRDLREIEWEDGLYQVKGQTGDGRPVKLYVDGNNGNVLSIRARN</sequence>
<evidence type="ECO:0000259" key="2">
    <source>
        <dbReference type="Pfam" id="PF13670"/>
    </source>
</evidence>
<feature type="compositionally biased region" description="Basic residues" evidence="1">
    <location>
        <begin position="32"/>
        <end position="46"/>
    </location>
</feature>
<dbReference type="AlphaFoldDB" id="A9BN31"/>
<evidence type="ECO:0000313" key="4">
    <source>
        <dbReference type="Proteomes" id="UP000000784"/>
    </source>
</evidence>